<keyword evidence="7" id="KW-0508">mRNA splicing</keyword>
<reference evidence="12" key="1">
    <citation type="submission" date="2020-11" db="EMBL/GenBank/DDBJ databases">
        <authorList>
            <consortium name="DOE Joint Genome Institute"/>
            <person name="Ahrendt S."/>
            <person name="Riley R."/>
            <person name="Andreopoulos W."/>
            <person name="Labutti K."/>
            <person name="Pangilinan J."/>
            <person name="Ruiz-Duenas F.J."/>
            <person name="Barrasa J.M."/>
            <person name="Sanchez-Garcia M."/>
            <person name="Camarero S."/>
            <person name="Miyauchi S."/>
            <person name="Serrano A."/>
            <person name="Linde D."/>
            <person name="Babiker R."/>
            <person name="Drula E."/>
            <person name="Ayuso-Fernandez I."/>
            <person name="Pacheco R."/>
            <person name="Padilla G."/>
            <person name="Ferreira P."/>
            <person name="Barriuso J."/>
            <person name="Kellner H."/>
            <person name="Castanera R."/>
            <person name="Alfaro M."/>
            <person name="Ramirez L."/>
            <person name="Pisabarro A.G."/>
            <person name="Kuo A."/>
            <person name="Tritt A."/>
            <person name="Lipzen A."/>
            <person name="He G."/>
            <person name="Yan M."/>
            <person name="Ng V."/>
            <person name="Cullen D."/>
            <person name="Martin F."/>
            <person name="Rosso M.-N."/>
            <person name="Henrissat B."/>
            <person name="Hibbett D."/>
            <person name="Martinez A.T."/>
            <person name="Grigoriev I.V."/>
        </authorList>
    </citation>
    <scope>NUCLEOTIDE SEQUENCE</scope>
    <source>
        <strain evidence="12">CIRM-BRFM 674</strain>
    </source>
</reference>
<dbReference type="GO" id="GO:0008380">
    <property type="term" value="P:RNA splicing"/>
    <property type="evidence" value="ECO:0007669"/>
    <property type="project" value="UniProtKB-KW"/>
</dbReference>
<feature type="compositionally biased region" description="Low complexity" evidence="9">
    <location>
        <begin position="121"/>
        <end position="134"/>
    </location>
</feature>
<feature type="compositionally biased region" description="Acidic residues" evidence="9">
    <location>
        <begin position="694"/>
        <end position="704"/>
    </location>
</feature>
<dbReference type="GO" id="GO:0005634">
    <property type="term" value="C:nucleus"/>
    <property type="evidence" value="ECO:0007669"/>
    <property type="project" value="UniProtKB-SubCell"/>
</dbReference>
<keyword evidence="8" id="KW-0539">Nucleus</keyword>
<keyword evidence="5" id="KW-0963">Cytoplasm</keyword>
<feature type="compositionally biased region" description="Acidic residues" evidence="9">
    <location>
        <begin position="638"/>
        <end position="664"/>
    </location>
</feature>
<feature type="compositionally biased region" description="Polar residues" evidence="9">
    <location>
        <begin position="360"/>
        <end position="382"/>
    </location>
</feature>
<feature type="compositionally biased region" description="Low complexity" evidence="9">
    <location>
        <begin position="399"/>
        <end position="422"/>
    </location>
</feature>
<accession>A0A9P5Z7Y4</accession>
<organism evidence="12 13">
    <name type="scientific">Pholiota conissans</name>
    <dbReference type="NCBI Taxonomy" id="109636"/>
    <lineage>
        <taxon>Eukaryota</taxon>
        <taxon>Fungi</taxon>
        <taxon>Dikarya</taxon>
        <taxon>Basidiomycota</taxon>
        <taxon>Agaricomycotina</taxon>
        <taxon>Agaricomycetes</taxon>
        <taxon>Agaricomycetidae</taxon>
        <taxon>Agaricales</taxon>
        <taxon>Agaricineae</taxon>
        <taxon>Strophariaceae</taxon>
        <taxon>Pholiota</taxon>
    </lineage>
</organism>
<evidence type="ECO:0000313" key="13">
    <source>
        <dbReference type="Proteomes" id="UP000807469"/>
    </source>
</evidence>
<proteinExistence type="inferred from homology"/>
<evidence type="ECO:0000256" key="6">
    <source>
        <dbReference type="ARBA" id="ARBA00022664"/>
    </source>
</evidence>
<keyword evidence="13" id="KW-1185">Reference proteome</keyword>
<dbReference type="PROSITE" id="PS50174">
    <property type="entry name" value="G_PATCH"/>
    <property type="match status" value="1"/>
</dbReference>
<feature type="compositionally biased region" description="Basic residues" evidence="9">
    <location>
        <begin position="446"/>
        <end position="460"/>
    </location>
</feature>
<feature type="compositionally biased region" description="Acidic residues" evidence="9">
    <location>
        <begin position="492"/>
        <end position="513"/>
    </location>
</feature>
<evidence type="ECO:0000256" key="7">
    <source>
        <dbReference type="ARBA" id="ARBA00023187"/>
    </source>
</evidence>
<dbReference type="Proteomes" id="UP000807469">
    <property type="component" value="Unassembled WGS sequence"/>
</dbReference>
<evidence type="ECO:0000256" key="2">
    <source>
        <dbReference type="ARBA" id="ARBA00004496"/>
    </source>
</evidence>
<dbReference type="PANTHER" id="PTHR14195">
    <property type="entry name" value="G PATCH DOMAIN CONTAINING PROTEIN 2"/>
    <property type="match status" value="1"/>
</dbReference>
<dbReference type="InterPro" id="IPR036867">
    <property type="entry name" value="R3H_dom_sf"/>
</dbReference>
<feature type="compositionally biased region" description="Acidic residues" evidence="9">
    <location>
        <begin position="609"/>
        <end position="626"/>
    </location>
</feature>
<gene>
    <name evidence="12" type="ORF">BDN70DRAFT_874140</name>
</gene>
<feature type="region of interest" description="Disordered" evidence="9">
    <location>
        <begin position="1"/>
        <end position="44"/>
    </location>
</feature>
<dbReference type="InterPro" id="IPR000467">
    <property type="entry name" value="G_patch_dom"/>
</dbReference>
<dbReference type="AlphaFoldDB" id="A0A9P5Z7Y4"/>
<dbReference type="GO" id="GO:0003676">
    <property type="term" value="F:nucleic acid binding"/>
    <property type="evidence" value="ECO:0007669"/>
    <property type="project" value="UniProtKB-UniRule"/>
</dbReference>
<dbReference type="Pfam" id="PF01424">
    <property type="entry name" value="R3H"/>
    <property type="match status" value="1"/>
</dbReference>
<feature type="domain" description="R3H" evidence="11">
    <location>
        <begin position="837"/>
        <end position="901"/>
    </location>
</feature>
<dbReference type="OrthoDB" id="21470at2759"/>
<dbReference type="InterPro" id="IPR051189">
    <property type="entry name" value="Splicing_assoc_domain"/>
</dbReference>
<evidence type="ECO:0000256" key="5">
    <source>
        <dbReference type="ARBA" id="ARBA00022490"/>
    </source>
</evidence>
<dbReference type="SUPFAM" id="SSF82708">
    <property type="entry name" value="R3H domain"/>
    <property type="match status" value="1"/>
</dbReference>
<protein>
    <recommendedName>
        <fullName evidence="4">Protein SQS1</fullName>
    </recommendedName>
</protein>
<feature type="region of interest" description="Disordered" evidence="9">
    <location>
        <begin position="58"/>
        <end position="135"/>
    </location>
</feature>
<feature type="region of interest" description="Disordered" evidence="9">
    <location>
        <begin position="597"/>
        <end position="711"/>
    </location>
</feature>
<feature type="region of interest" description="Disordered" evidence="9">
    <location>
        <begin position="358"/>
        <end position="382"/>
    </location>
</feature>
<feature type="compositionally biased region" description="Polar residues" evidence="9">
    <location>
        <begin position="81"/>
        <end position="91"/>
    </location>
</feature>
<comment type="similarity">
    <text evidence="3">Belongs to the SQS1 family.</text>
</comment>
<comment type="caution">
    <text evidence="12">The sequence shown here is derived from an EMBL/GenBank/DDBJ whole genome shotgun (WGS) entry which is preliminary data.</text>
</comment>
<feature type="compositionally biased region" description="Gly residues" evidence="9">
    <location>
        <begin position="1"/>
        <end position="39"/>
    </location>
</feature>
<feature type="region of interest" description="Disordered" evidence="9">
    <location>
        <begin position="927"/>
        <end position="951"/>
    </location>
</feature>
<evidence type="ECO:0000259" key="11">
    <source>
        <dbReference type="PROSITE" id="PS51061"/>
    </source>
</evidence>
<keyword evidence="6" id="KW-0507">mRNA processing</keyword>
<dbReference type="PROSITE" id="PS51061">
    <property type="entry name" value="R3H"/>
    <property type="match status" value="1"/>
</dbReference>
<feature type="region of interest" description="Disordered" evidence="9">
    <location>
        <begin position="198"/>
        <end position="220"/>
    </location>
</feature>
<dbReference type="GO" id="GO:0005737">
    <property type="term" value="C:cytoplasm"/>
    <property type="evidence" value="ECO:0007669"/>
    <property type="project" value="UniProtKB-SubCell"/>
</dbReference>
<evidence type="ECO:0000313" key="12">
    <source>
        <dbReference type="EMBL" id="KAF9483093.1"/>
    </source>
</evidence>
<feature type="compositionally biased region" description="Basic and acidic residues" evidence="9">
    <location>
        <begin position="522"/>
        <end position="541"/>
    </location>
</feature>
<feature type="compositionally biased region" description="Basic and acidic residues" evidence="9">
    <location>
        <begin position="674"/>
        <end position="690"/>
    </location>
</feature>
<feature type="compositionally biased region" description="Acidic residues" evidence="9">
    <location>
        <begin position="209"/>
        <end position="220"/>
    </location>
</feature>
<feature type="compositionally biased region" description="Basic and acidic residues" evidence="9">
    <location>
        <begin position="470"/>
        <end position="491"/>
    </location>
</feature>
<dbReference type="GO" id="GO:0006397">
    <property type="term" value="P:mRNA processing"/>
    <property type="evidence" value="ECO:0007669"/>
    <property type="project" value="UniProtKB-KW"/>
</dbReference>
<sequence length="1004" mass="109720">MTRGNGRGNRGGGGGNRGGGRGRGRGGGGGYRGGRGNGMSGSSYIENELDFNIHFYADAPSAGGAYTPRGRGRGGRGGPNSGFNSGTSTPNRGRGRGGYDSPRGRGRGQDYSTPRRGDWGIGASPRGRGRGAPITKPGTLSGLLYQERPLLRPIVFVPSVFTKVLFQEEEELIKPIVEDVDDTEQSHIPTADRVSRVFSGGNIPRMESDSEEDEDEEEIEEVNFDEVGKLFDASATTTRTTIRKSKLGDTSFVAQEQFTGFYIDPTPTTQSNEVDDLARMMDETLSANDEPHKLGDVQMSTESIGPSHVEEVNLTENLFVVDVQPTPVPAELAPSSDIVPTTLRGDDDDDVIVYVAPHPRNSSTGTTEIQPEEQPSINDPDTSRFTEYVSAAALPAAIASSSTPGPSAPASAPLSSFSFSFPETPGKPSPRLQAPPLSTPRQAKLWNRKRIVKTKKRKSLKSSFGAFGAMREEVEMHRFDPQHSERRRGDSDLEWGDTDDEDLQQADEMEEGLESFLVSAEPSKDKGKGKETEISIRDNGKGKARAQGEDMADDSAHGMDVDEELDLKAMKSFVGGLLGNKAGEHVTMDDVYDAELMRLEDQEAAANSEESEGDTSEDESEEDVMAAEEAMLISESLQFEDDKLDDSEDDSDDDDEDDDDDDLEQTPRTSFQARLERLREKSRSSKHADTSMENMEEDSDEDQADMLHRHMTWAEKDDDYIQQIQKTADGAQEILTGKDRKAKKALFRAIRDGDFYDSEFAPAKRAKDKYKDLPPELQDQWEKDRKAKAEYKKAREQARLEVAADPMSKKKGGKKGRKAMLAAAELDPTITVIPNRVVDMTTLVQQIRRFIADVGGPSTMSLPPTNKETRKNIHEMAVAFNLKSLSKGKGDARYTTLTKTTRSGINVNEAKVAKIVRRSGGMGARGDSFIYDKKGRGPPTAMPRHREGDEVGKAAPKLTQSNVGFRMLALMGWSEGTRIGFAGGLDAPLTAIIKNTKLGLGATK</sequence>
<dbReference type="EMBL" id="MU155157">
    <property type="protein sequence ID" value="KAF9483093.1"/>
    <property type="molecule type" value="Genomic_DNA"/>
</dbReference>
<comment type="subcellular location">
    <subcellularLocation>
        <location evidence="2">Cytoplasm</location>
    </subcellularLocation>
    <subcellularLocation>
        <location evidence="1">Nucleus</location>
    </subcellularLocation>
</comment>
<dbReference type="InterPro" id="IPR034082">
    <property type="entry name" value="R3H_G-patch"/>
</dbReference>
<evidence type="ECO:0000256" key="1">
    <source>
        <dbReference type="ARBA" id="ARBA00004123"/>
    </source>
</evidence>
<evidence type="ECO:0000256" key="8">
    <source>
        <dbReference type="ARBA" id="ARBA00023242"/>
    </source>
</evidence>
<evidence type="ECO:0000259" key="10">
    <source>
        <dbReference type="PROSITE" id="PS50174"/>
    </source>
</evidence>
<feature type="domain" description="G-patch" evidence="10">
    <location>
        <begin position="960"/>
        <end position="1004"/>
    </location>
</feature>
<evidence type="ECO:0000256" key="3">
    <source>
        <dbReference type="ARBA" id="ARBA00010306"/>
    </source>
</evidence>
<evidence type="ECO:0000256" key="9">
    <source>
        <dbReference type="SAM" id="MobiDB-lite"/>
    </source>
</evidence>
<dbReference type="Gene3D" id="3.30.1370.50">
    <property type="entry name" value="R3H-like domain"/>
    <property type="match status" value="1"/>
</dbReference>
<dbReference type="PROSITE" id="PS50890">
    <property type="entry name" value="PUA"/>
    <property type="match status" value="1"/>
</dbReference>
<dbReference type="InterPro" id="IPR001374">
    <property type="entry name" value="R3H_dom"/>
</dbReference>
<feature type="region of interest" description="Disordered" evidence="9">
    <location>
        <begin position="399"/>
        <end position="557"/>
    </location>
</feature>
<dbReference type="CDD" id="cd02646">
    <property type="entry name" value="R3H_G-patch"/>
    <property type="match status" value="1"/>
</dbReference>
<name>A0A9P5Z7Y4_9AGAR</name>
<evidence type="ECO:0000256" key="4">
    <source>
        <dbReference type="ARBA" id="ARBA00018964"/>
    </source>
</evidence>